<reference evidence="1" key="1">
    <citation type="submission" date="2022-08" db="EMBL/GenBank/DDBJ databases">
        <title>Genome Sequence of Pycnoporus sanguineus.</title>
        <authorList>
            <person name="Buettner E."/>
        </authorList>
    </citation>
    <scope>NUCLEOTIDE SEQUENCE</scope>
    <source>
        <strain evidence="1">CG-C14</strain>
    </source>
</reference>
<accession>A0ACC1P7D0</accession>
<keyword evidence="2" id="KW-1185">Reference proteome</keyword>
<sequence length="584" mass="66433">MCSKPRRFASLADEPSDFPSFLRHSNLALLHESKRSDTAFTLFLKLVVKAAEELRKRNPQVAQPVAISPKLKKILSLAVPVGSVPFTKATPPTTHELSMLYNRFSAVAVAIYLEPTVPNLKYRLANARRYVSFKDTDNETRRACIRGAMHLGTLLRHLDLPLNDILDWLGEMTNTLIDEFQAADPGKSAMDGGKRWIVVCIQLLLGCVRRILETSSMNPEENRHKYPEPALLQGPWVTRVFSTSTTLSTVLSTGDQIRRFVQAFLDARALVIPKPRRPQLKVIAEDSQESQYDYDQFDLDLDDPDLLAALGEDVGSSEASENKEKDIIVCEIIDKHISPAIFRLVCKHFNDPVYQQSGELSFDDADRWIDCWVGCASVVVQNGKKDWNFYFSFGPQSWEKIIEPDWRRRVGLRFMYMLLQLDPPAYTVYTDRFVDVLFESLATPSVTLEHEYASLLFSIDRLHHPLFRDLVIGDLGVDGDYHLSKHEFTEHRLLAMLKNLSNDLESEANGDHDLTARNQIHITSVVAFLSTMRDILDRLQPESPLCARYLTFCRSVYTLLSGLQSLSHHPRLTTLTTWLRGVAR</sequence>
<proteinExistence type="predicted"/>
<evidence type="ECO:0000313" key="1">
    <source>
        <dbReference type="EMBL" id="KAJ2987972.1"/>
    </source>
</evidence>
<gene>
    <name evidence="1" type="ORF">NUW54_g9263</name>
</gene>
<evidence type="ECO:0000313" key="2">
    <source>
        <dbReference type="Proteomes" id="UP001144978"/>
    </source>
</evidence>
<name>A0ACC1P7D0_9APHY</name>
<protein>
    <submittedName>
        <fullName evidence="1">Uncharacterized protein</fullName>
    </submittedName>
</protein>
<organism evidence="1 2">
    <name type="scientific">Trametes sanguinea</name>
    <dbReference type="NCBI Taxonomy" id="158606"/>
    <lineage>
        <taxon>Eukaryota</taxon>
        <taxon>Fungi</taxon>
        <taxon>Dikarya</taxon>
        <taxon>Basidiomycota</taxon>
        <taxon>Agaricomycotina</taxon>
        <taxon>Agaricomycetes</taxon>
        <taxon>Polyporales</taxon>
        <taxon>Polyporaceae</taxon>
        <taxon>Trametes</taxon>
    </lineage>
</organism>
<comment type="caution">
    <text evidence="1">The sequence shown here is derived from an EMBL/GenBank/DDBJ whole genome shotgun (WGS) entry which is preliminary data.</text>
</comment>
<dbReference type="EMBL" id="JANSHE010003049">
    <property type="protein sequence ID" value="KAJ2987972.1"/>
    <property type="molecule type" value="Genomic_DNA"/>
</dbReference>
<dbReference type="Proteomes" id="UP001144978">
    <property type="component" value="Unassembled WGS sequence"/>
</dbReference>